<dbReference type="InterPro" id="IPR004757">
    <property type="entry name" value="EtNH_permease"/>
</dbReference>
<dbReference type="RefSeq" id="WP_019555389.1">
    <property type="nucleotide sequence ID" value="NZ_FNZK01000005.1"/>
</dbReference>
<feature type="transmembrane region" description="Helical" evidence="6">
    <location>
        <begin position="334"/>
        <end position="353"/>
    </location>
</feature>
<dbReference type="InterPro" id="IPR050367">
    <property type="entry name" value="APC_superfamily"/>
</dbReference>
<sequence length="456" mass="49380">MEVSKSVALEATPEEASLSRVLKPIHLWALTVGLVISGNYFGWSYGFAAGGVMGLALALVPVTIFYVTFILSYSELATAIPHAGGPSAYARRALGKFGGYMNGISCLIEFVFAPPAIALAVGGYVHAMVPGIDVMAATVAAFLFFIFLNYLGMKVSATFELTVTIIALVGLVIYWILALPHFELSRVMVEPYFPNGFQGVMAAVPFAIWFYLAIEGGAMNAEEMVNPQKDISKGFLTGMGSLMVMAFLTLFLTAGIADTNLIDSVDFPLPLALSAVFGDGSFPVLLMSGVGLFGLVASLHGIILGYSRQTYAMARTGYLPKFLAKLDKKHHTPVWSLILPGLICLGTALTGLTDVVITISAFGSVVMYIISLTSLFVLRKKEPELKRPFRVYYPIVPIISILMAVFCLVSLLIASSDVLPYVLGIYVVAILYYFIWGNKNIRPFEEEFGVLDELDQ</sequence>
<evidence type="ECO:0000313" key="8">
    <source>
        <dbReference type="Proteomes" id="UP000199662"/>
    </source>
</evidence>
<feature type="transmembrane region" description="Helical" evidence="6">
    <location>
        <begin position="235"/>
        <end position="262"/>
    </location>
</feature>
<feature type="transmembrane region" description="Helical" evidence="6">
    <location>
        <begin position="100"/>
        <end position="125"/>
    </location>
</feature>
<dbReference type="STRING" id="84035.SAMN05660742_105104"/>
<dbReference type="AlphaFoldDB" id="A0A1H6XJV2"/>
<keyword evidence="8" id="KW-1185">Reference proteome</keyword>
<keyword evidence="4 6" id="KW-1133">Transmembrane helix</keyword>
<keyword evidence="3 6" id="KW-0812">Transmembrane</keyword>
<keyword evidence="5 6" id="KW-0472">Membrane</keyword>
<name>A0A1H6XJV2_9FIRM</name>
<dbReference type="GO" id="GO:0022857">
    <property type="term" value="F:transmembrane transporter activity"/>
    <property type="evidence" value="ECO:0007669"/>
    <property type="project" value="InterPro"/>
</dbReference>
<feature type="transmembrane region" description="Helical" evidence="6">
    <location>
        <begin position="359"/>
        <end position="379"/>
    </location>
</feature>
<organism evidence="7 8">
    <name type="scientific">Propionispira arboris</name>
    <dbReference type="NCBI Taxonomy" id="84035"/>
    <lineage>
        <taxon>Bacteria</taxon>
        <taxon>Bacillati</taxon>
        <taxon>Bacillota</taxon>
        <taxon>Negativicutes</taxon>
        <taxon>Selenomonadales</taxon>
        <taxon>Selenomonadaceae</taxon>
        <taxon>Propionispira</taxon>
    </lineage>
</organism>
<feature type="transmembrane region" description="Helical" evidence="6">
    <location>
        <begin position="158"/>
        <end position="177"/>
    </location>
</feature>
<evidence type="ECO:0000256" key="2">
    <source>
        <dbReference type="ARBA" id="ARBA00022475"/>
    </source>
</evidence>
<evidence type="ECO:0000256" key="1">
    <source>
        <dbReference type="ARBA" id="ARBA00004651"/>
    </source>
</evidence>
<proteinExistence type="predicted"/>
<evidence type="ECO:0000313" key="7">
    <source>
        <dbReference type="EMBL" id="SEJ27814.1"/>
    </source>
</evidence>
<dbReference type="GO" id="GO:0005886">
    <property type="term" value="C:plasma membrane"/>
    <property type="evidence" value="ECO:0007669"/>
    <property type="project" value="UniProtKB-SubCell"/>
</dbReference>
<evidence type="ECO:0000256" key="4">
    <source>
        <dbReference type="ARBA" id="ARBA00022989"/>
    </source>
</evidence>
<dbReference type="PANTHER" id="PTHR42770">
    <property type="entry name" value="AMINO ACID TRANSPORTER-RELATED"/>
    <property type="match status" value="1"/>
</dbReference>
<feature type="transmembrane region" description="Helical" evidence="6">
    <location>
        <begin position="47"/>
        <end position="71"/>
    </location>
</feature>
<reference evidence="7 8" key="1">
    <citation type="submission" date="2016-10" db="EMBL/GenBank/DDBJ databases">
        <authorList>
            <person name="de Groot N.N."/>
        </authorList>
    </citation>
    <scope>NUCLEOTIDE SEQUENCE [LARGE SCALE GENOMIC DNA]</scope>
    <source>
        <strain evidence="7 8">DSM 2179</strain>
    </source>
</reference>
<evidence type="ECO:0000256" key="6">
    <source>
        <dbReference type="SAM" id="Phobius"/>
    </source>
</evidence>
<dbReference type="PIRSF" id="PIRSF006060">
    <property type="entry name" value="AA_transporter"/>
    <property type="match status" value="1"/>
</dbReference>
<feature type="transmembrane region" description="Helical" evidence="6">
    <location>
        <begin position="418"/>
        <end position="436"/>
    </location>
</feature>
<feature type="transmembrane region" description="Helical" evidence="6">
    <location>
        <begin position="21"/>
        <end position="41"/>
    </location>
</feature>
<protein>
    <submittedName>
        <fullName evidence="7">Ethanolamine permease</fullName>
    </submittedName>
</protein>
<dbReference type="Gene3D" id="1.20.1740.10">
    <property type="entry name" value="Amino acid/polyamine transporter I"/>
    <property type="match status" value="1"/>
</dbReference>
<dbReference type="EMBL" id="FNZK01000005">
    <property type="protein sequence ID" value="SEJ27814.1"/>
    <property type="molecule type" value="Genomic_DNA"/>
</dbReference>
<feature type="transmembrane region" description="Helical" evidence="6">
    <location>
        <begin position="197"/>
        <end position="214"/>
    </location>
</feature>
<accession>A0A1H6XJV2</accession>
<dbReference type="NCBIfam" id="TIGR00908">
    <property type="entry name" value="2A0305"/>
    <property type="match status" value="1"/>
</dbReference>
<gene>
    <name evidence="7" type="ORF">SAMN05660742_105104</name>
</gene>
<comment type="subcellular location">
    <subcellularLocation>
        <location evidence="1">Cell membrane</location>
        <topology evidence="1">Multi-pass membrane protein</topology>
    </subcellularLocation>
</comment>
<evidence type="ECO:0000256" key="3">
    <source>
        <dbReference type="ARBA" id="ARBA00022692"/>
    </source>
</evidence>
<dbReference type="InterPro" id="IPR002293">
    <property type="entry name" value="AA/rel_permease1"/>
</dbReference>
<dbReference type="Pfam" id="PF13520">
    <property type="entry name" value="AA_permease_2"/>
    <property type="match status" value="1"/>
</dbReference>
<evidence type="ECO:0000256" key="5">
    <source>
        <dbReference type="ARBA" id="ARBA00023136"/>
    </source>
</evidence>
<keyword evidence="2" id="KW-1003">Cell membrane</keyword>
<dbReference type="PANTHER" id="PTHR42770:SF7">
    <property type="entry name" value="MEMBRANE PROTEIN"/>
    <property type="match status" value="1"/>
</dbReference>
<feature type="transmembrane region" description="Helical" evidence="6">
    <location>
        <begin position="282"/>
        <end position="306"/>
    </location>
</feature>
<dbReference type="Proteomes" id="UP000199662">
    <property type="component" value="Unassembled WGS sequence"/>
</dbReference>
<feature type="transmembrane region" description="Helical" evidence="6">
    <location>
        <begin position="391"/>
        <end position="412"/>
    </location>
</feature>
<feature type="transmembrane region" description="Helical" evidence="6">
    <location>
        <begin position="131"/>
        <end position="151"/>
    </location>
</feature>